<keyword evidence="5 9" id="KW-1133">Transmembrane helix</keyword>
<dbReference type="InterPro" id="IPR003392">
    <property type="entry name" value="PTHD_SSD"/>
</dbReference>
<dbReference type="Pfam" id="PF02460">
    <property type="entry name" value="Patched"/>
    <property type="match status" value="1"/>
</dbReference>
<keyword evidence="4 9" id="KW-0812">Transmembrane</keyword>
<reference evidence="11 12" key="1">
    <citation type="submission" date="2020-08" db="EMBL/GenBank/DDBJ databases">
        <title>Aphidius gifuensis genome sequencing and assembly.</title>
        <authorList>
            <person name="Du Z."/>
        </authorList>
    </citation>
    <scope>NUCLEOTIDE SEQUENCE [LARGE SCALE GENOMIC DNA]</scope>
    <source>
        <strain evidence="11">YNYX2018</strain>
        <tissue evidence="11">Adults</tissue>
    </source>
</reference>
<feature type="transmembrane region" description="Helical" evidence="9">
    <location>
        <begin position="381"/>
        <end position="401"/>
    </location>
</feature>
<evidence type="ECO:0000256" key="1">
    <source>
        <dbReference type="ARBA" id="ARBA00004651"/>
    </source>
</evidence>
<feature type="domain" description="SSD" evidence="10">
    <location>
        <begin position="283"/>
        <end position="435"/>
    </location>
</feature>
<dbReference type="InterPro" id="IPR000731">
    <property type="entry name" value="SSD"/>
</dbReference>
<dbReference type="SUPFAM" id="SSF82866">
    <property type="entry name" value="Multidrug efflux transporter AcrB transmembrane domain"/>
    <property type="match status" value="2"/>
</dbReference>
<evidence type="ECO:0000256" key="7">
    <source>
        <dbReference type="ARBA" id="ARBA00023180"/>
    </source>
</evidence>
<keyword evidence="7" id="KW-0325">Glycoprotein</keyword>
<dbReference type="GO" id="GO:0005886">
    <property type="term" value="C:plasma membrane"/>
    <property type="evidence" value="ECO:0007669"/>
    <property type="project" value="UniProtKB-SubCell"/>
</dbReference>
<evidence type="ECO:0000256" key="8">
    <source>
        <dbReference type="SAM" id="MobiDB-lite"/>
    </source>
</evidence>
<dbReference type="Gene3D" id="1.20.1640.10">
    <property type="entry name" value="Multidrug efflux transporter AcrB transmembrane domain"/>
    <property type="match status" value="2"/>
</dbReference>
<dbReference type="Proteomes" id="UP000639338">
    <property type="component" value="Unassembled WGS sequence"/>
</dbReference>
<dbReference type="PANTHER" id="PTHR10796">
    <property type="entry name" value="PATCHED-RELATED"/>
    <property type="match status" value="1"/>
</dbReference>
<proteinExistence type="inferred from homology"/>
<feature type="transmembrane region" description="Helical" evidence="9">
    <location>
        <begin position="837"/>
        <end position="859"/>
    </location>
</feature>
<evidence type="ECO:0000256" key="6">
    <source>
        <dbReference type="ARBA" id="ARBA00023136"/>
    </source>
</evidence>
<protein>
    <recommendedName>
        <fullName evidence="10">SSD domain-containing protein</fullName>
    </recommendedName>
</protein>
<keyword evidence="12" id="KW-1185">Reference proteome</keyword>
<dbReference type="PANTHER" id="PTHR10796:SF92">
    <property type="entry name" value="PATCHED-RELATED, ISOFORM A"/>
    <property type="match status" value="1"/>
</dbReference>
<evidence type="ECO:0000256" key="5">
    <source>
        <dbReference type="ARBA" id="ARBA00022989"/>
    </source>
</evidence>
<feature type="transmembrane region" description="Helical" evidence="9">
    <location>
        <begin position="764"/>
        <end position="786"/>
    </location>
</feature>
<keyword evidence="3" id="KW-1003">Cell membrane</keyword>
<sequence length="1046" mass="119238">MSIRRSKKRIRWDFVDALLCRIFYQIGLWVGKRPGYFIIVPALLALTCMTGYQKLEYENDPEYLFSPIDGPSKYERAVVEEHFKVNYSSYFSIERITRPGRFGHIIIVSKDQDENILRGEVFREIKILDDMITNATFEYDSQSFTFKDICARWENKCSSNKILDLDEILNKPDIYGIESINFPVMFSPIDFKPIIFPVHFGGTEVYENSTIESVPAVQLAYFIAVDTERQKTLGSIWEDKFLELISKVEKENTFKHISIARYASKSLELELEENTQTIKPYYVSTFLLMGVFSIITCMMTDSVKSKPYLGLIGNISASTATVSAFGLCMYCGVKFIGLNLAAPFLMISIGIDDTFVMLAAWRKTNVMNPVPIRMAETLREAAVSISITSLTDMISLFTGIISPFPSVQIFCIYSGFAVVFTFIFHITFFSGFLALSGYCEEKNLHSITFCKVEPLSKSTHRSFLYRWFCAGGTDRENPENPIDNPNNTCMSWFRDTLGDFLNNSFVKTLVLVIFSLYLSGAIYGFGQLKEGLDRRKLSKADSYTIEFYDREDKYFHEYPYRIQVVVSGQYDYSDPAVQDKVENLLVNLENTQWIARDQIYSTSWLRSFTSQDGYVAYDNEEDFINGVKSHYNQTVIDHPLSLDIHYDESGKHIIGSRYLIQARNVTGTVQETAMLNELRQICKNSGLNATVFHPYFIFFDQFDLVLPTSYQNMIWGAVTMMGVSFFFIPNLLCSFWVAFCIISIELGVVGYMALWNVNLDSISMINLVMCLGFSVDFTAHICYAYMSCKKKRPDEKLKEALYSLGLPIVQGALSTIFGLLALLLAGTYIFLVFFKMVFLVITIGAIHGLIVLPVLLTIFGPGSCTNHDKVEEKKAKKDIEDSIYYDYVHKLPKYEIPHPKLLSYQNFKLQESPITSIQGFDDSDYGIGTGENSSENSSPTNGSPKSCTRINQIENEKNNKNNDGWRQSISVIPLSEFSVREIPLPDYPVTGIYNQPRALRSSQQLGYPVYPMTNGIANETRDYKRSKSHNNLNFPTGRYSLDLKFA</sequence>
<feature type="transmembrane region" description="Helical" evidence="9">
    <location>
        <begin position="413"/>
        <end position="435"/>
    </location>
</feature>
<evidence type="ECO:0000256" key="9">
    <source>
        <dbReference type="SAM" id="Phobius"/>
    </source>
</evidence>
<dbReference type="GO" id="GO:0030659">
    <property type="term" value="C:cytoplasmic vesicle membrane"/>
    <property type="evidence" value="ECO:0007669"/>
    <property type="project" value="TreeGrafter"/>
</dbReference>
<feature type="transmembrane region" description="Helical" evidence="9">
    <location>
        <begin position="340"/>
        <end position="361"/>
    </location>
</feature>
<gene>
    <name evidence="11" type="ORF">HCN44_004099</name>
</gene>
<name>A0A834XZT2_APHGI</name>
<comment type="caution">
    <text evidence="11">The sequence shown here is derived from an EMBL/GenBank/DDBJ whole genome shotgun (WGS) entry which is preliminary data.</text>
</comment>
<feature type="compositionally biased region" description="Polar residues" evidence="8">
    <location>
        <begin position="930"/>
        <end position="948"/>
    </location>
</feature>
<evidence type="ECO:0000256" key="2">
    <source>
        <dbReference type="ARBA" id="ARBA00005585"/>
    </source>
</evidence>
<accession>A0A834XZT2</accession>
<feature type="transmembrane region" description="Helical" evidence="9">
    <location>
        <begin position="807"/>
        <end position="831"/>
    </location>
</feature>
<dbReference type="FunFam" id="1.20.1640.10:FF:000013">
    <property type="entry name" value="PaTched Related family"/>
    <property type="match status" value="1"/>
</dbReference>
<evidence type="ECO:0000259" key="10">
    <source>
        <dbReference type="PROSITE" id="PS50156"/>
    </source>
</evidence>
<evidence type="ECO:0000256" key="4">
    <source>
        <dbReference type="ARBA" id="ARBA00022692"/>
    </source>
</evidence>
<organism evidence="11 12">
    <name type="scientific">Aphidius gifuensis</name>
    <name type="common">Parasitoid wasp</name>
    <dbReference type="NCBI Taxonomy" id="684658"/>
    <lineage>
        <taxon>Eukaryota</taxon>
        <taxon>Metazoa</taxon>
        <taxon>Ecdysozoa</taxon>
        <taxon>Arthropoda</taxon>
        <taxon>Hexapoda</taxon>
        <taxon>Insecta</taxon>
        <taxon>Pterygota</taxon>
        <taxon>Neoptera</taxon>
        <taxon>Endopterygota</taxon>
        <taxon>Hymenoptera</taxon>
        <taxon>Apocrita</taxon>
        <taxon>Ichneumonoidea</taxon>
        <taxon>Braconidae</taxon>
        <taxon>Aphidiinae</taxon>
        <taxon>Aphidius</taxon>
    </lineage>
</organism>
<dbReference type="PROSITE" id="PS50156">
    <property type="entry name" value="SSD"/>
    <property type="match status" value="1"/>
</dbReference>
<dbReference type="EMBL" id="JACMRX010000002">
    <property type="protein sequence ID" value="KAF7994627.1"/>
    <property type="molecule type" value="Genomic_DNA"/>
</dbReference>
<feature type="transmembrane region" description="Helical" evidence="9">
    <location>
        <begin position="281"/>
        <end position="302"/>
    </location>
</feature>
<evidence type="ECO:0000313" key="12">
    <source>
        <dbReference type="Proteomes" id="UP000639338"/>
    </source>
</evidence>
<evidence type="ECO:0000256" key="3">
    <source>
        <dbReference type="ARBA" id="ARBA00022475"/>
    </source>
</evidence>
<evidence type="ECO:0000313" key="11">
    <source>
        <dbReference type="EMBL" id="KAF7994627.1"/>
    </source>
</evidence>
<feature type="transmembrane region" description="Helical" evidence="9">
    <location>
        <begin position="714"/>
        <end position="744"/>
    </location>
</feature>
<dbReference type="InterPro" id="IPR051697">
    <property type="entry name" value="Patched_domain-protein"/>
</dbReference>
<keyword evidence="6 9" id="KW-0472">Membrane</keyword>
<dbReference type="AlphaFoldDB" id="A0A834XZT2"/>
<dbReference type="OrthoDB" id="6510177at2759"/>
<comment type="similarity">
    <text evidence="2">Belongs to the patched family.</text>
</comment>
<feature type="region of interest" description="Disordered" evidence="8">
    <location>
        <begin position="925"/>
        <end position="948"/>
    </location>
</feature>
<comment type="subcellular location">
    <subcellularLocation>
        <location evidence="1">Cell membrane</location>
        <topology evidence="1">Multi-pass membrane protein</topology>
    </subcellularLocation>
</comment>
<feature type="transmembrane region" description="Helical" evidence="9">
    <location>
        <begin position="505"/>
        <end position="526"/>
    </location>
</feature>